<evidence type="ECO:0000256" key="3">
    <source>
        <dbReference type="PROSITE-ProRule" id="PRU00023"/>
    </source>
</evidence>
<evidence type="ECO:0000256" key="4">
    <source>
        <dbReference type="SAM" id="MobiDB-lite"/>
    </source>
</evidence>
<dbReference type="Gene3D" id="1.25.40.20">
    <property type="entry name" value="Ankyrin repeat-containing domain"/>
    <property type="match status" value="1"/>
</dbReference>
<comment type="caution">
    <text evidence="5">The sequence shown here is derived from an EMBL/GenBank/DDBJ whole genome shotgun (WGS) entry which is preliminary data.</text>
</comment>
<feature type="repeat" description="ANK" evidence="3">
    <location>
        <begin position="242"/>
        <end position="274"/>
    </location>
</feature>
<gene>
    <name evidence="5" type="ORF">FSP39_016404</name>
</gene>
<feature type="repeat" description="ANK" evidence="3">
    <location>
        <begin position="275"/>
        <end position="307"/>
    </location>
</feature>
<dbReference type="InterPro" id="IPR002110">
    <property type="entry name" value="Ankyrin_rpt"/>
</dbReference>
<protein>
    <recommendedName>
        <fullName evidence="7">Ankyrin repeat family A protein 2</fullName>
    </recommendedName>
</protein>
<evidence type="ECO:0008006" key="7">
    <source>
        <dbReference type="Google" id="ProtNLM"/>
    </source>
</evidence>
<name>A0AA89C1H7_PINIB</name>
<reference evidence="5" key="1">
    <citation type="submission" date="2019-08" db="EMBL/GenBank/DDBJ databases">
        <title>The improved chromosome-level genome for the pearl oyster Pinctada fucata martensii using PacBio sequencing and Hi-C.</title>
        <authorList>
            <person name="Zheng Z."/>
        </authorList>
    </citation>
    <scope>NUCLEOTIDE SEQUENCE</scope>
    <source>
        <strain evidence="5">ZZ-2019</strain>
        <tissue evidence="5">Adductor muscle</tissue>
    </source>
</reference>
<keyword evidence="6" id="KW-1185">Reference proteome</keyword>
<evidence type="ECO:0000313" key="6">
    <source>
        <dbReference type="Proteomes" id="UP001186944"/>
    </source>
</evidence>
<dbReference type="PANTHER" id="PTHR24124:SF15">
    <property type="entry name" value="LP07441P"/>
    <property type="match status" value="1"/>
</dbReference>
<dbReference type="Proteomes" id="UP001186944">
    <property type="component" value="Unassembled WGS sequence"/>
</dbReference>
<dbReference type="Pfam" id="PF00023">
    <property type="entry name" value="Ank"/>
    <property type="match status" value="1"/>
</dbReference>
<feature type="compositionally biased region" description="Basic and acidic residues" evidence="4">
    <location>
        <begin position="79"/>
        <end position="90"/>
    </location>
</feature>
<dbReference type="Pfam" id="PF12796">
    <property type="entry name" value="Ank_2"/>
    <property type="match status" value="1"/>
</dbReference>
<proteinExistence type="predicted"/>
<evidence type="ECO:0000256" key="1">
    <source>
        <dbReference type="ARBA" id="ARBA00022737"/>
    </source>
</evidence>
<dbReference type="EMBL" id="VSWD01000007">
    <property type="protein sequence ID" value="KAK3098127.1"/>
    <property type="molecule type" value="Genomic_DNA"/>
</dbReference>
<feature type="repeat" description="ANK" evidence="3">
    <location>
        <begin position="209"/>
        <end position="241"/>
    </location>
</feature>
<dbReference type="PROSITE" id="PS50088">
    <property type="entry name" value="ANK_REPEAT"/>
    <property type="match status" value="3"/>
</dbReference>
<dbReference type="AlphaFoldDB" id="A0AA89C1H7"/>
<dbReference type="PRINTS" id="PR01415">
    <property type="entry name" value="ANKYRIN"/>
</dbReference>
<keyword evidence="1" id="KW-0677">Repeat</keyword>
<dbReference type="GO" id="GO:0005634">
    <property type="term" value="C:nucleus"/>
    <property type="evidence" value="ECO:0007669"/>
    <property type="project" value="TreeGrafter"/>
</dbReference>
<evidence type="ECO:0000256" key="2">
    <source>
        <dbReference type="ARBA" id="ARBA00023043"/>
    </source>
</evidence>
<dbReference type="SMART" id="SM00248">
    <property type="entry name" value="ANK"/>
    <property type="match status" value="4"/>
</dbReference>
<organism evidence="5 6">
    <name type="scientific">Pinctada imbricata</name>
    <name type="common">Atlantic pearl-oyster</name>
    <name type="synonym">Pinctada martensii</name>
    <dbReference type="NCBI Taxonomy" id="66713"/>
    <lineage>
        <taxon>Eukaryota</taxon>
        <taxon>Metazoa</taxon>
        <taxon>Spiralia</taxon>
        <taxon>Lophotrochozoa</taxon>
        <taxon>Mollusca</taxon>
        <taxon>Bivalvia</taxon>
        <taxon>Autobranchia</taxon>
        <taxon>Pteriomorphia</taxon>
        <taxon>Pterioida</taxon>
        <taxon>Pterioidea</taxon>
        <taxon>Pteriidae</taxon>
        <taxon>Pinctada</taxon>
    </lineage>
</organism>
<dbReference type="InterPro" id="IPR036770">
    <property type="entry name" value="Ankyrin_rpt-contain_sf"/>
</dbReference>
<feature type="region of interest" description="Disordered" evidence="4">
    <location>
        <begin position="64"/>
        <end position="90"/>
    </location>
</feature>
<evidence type="ECO:0000313" key="5">
    <source>
        <dbReference type="EMBL" id="KAK3098127.1"/>
    </source>
</evidence>
<dbReference type="PANTHER" id="PTHR24124">
    <property type="entry name" value="ANKYRIN REPEAT FAMILY A"/>
    <property type="match status" value="1"/>
</dbReference>
<keyword evidence="2 3" id="KW-0040">ANK repeat</keyword>
<dbReference type="PROSITE" id="PS50297">
    <property type="entry name" value="ANK_REP_REGION"/>
    <property type="match status" value="2"/>
</dbReference>
<sequence length="340" mass="37493">MRLTYVRSTGGSHKSRFSSNYKLAVDYNTFNTWNPWNQVRGVVNWLSIDPRKKVDLTARKMSVDKGASTSDSVGLPGVGKRDDPHKMPIESNKRQSVGLCVKRTGVTPQPLRLVSPMDSDQDLIDLEVANVLDADEKIQTECVSPSKSKRHETPFRPTTVMTNLQRGNVQTTTPLCKNLTIHQMAAQGELNLLQQEIQEGVDVNKCDSSGLTALLWASSYGQLSTMEFLISQGADLTACGSHGENALLLASCGGFKDIVRKLLKVRLDVNYTDESGNTALMYAAYRNHPAVVKLLLEYGADITAKNEDQFTAMDLAVGQGNKQVQQTIERHMLSLFGDLT</sequence>
<dbReference type="SUPFAM" id="SSF48403">
    <property type="entry name" value="Ankyrin repeat"/>
    <property type="match status" value="1"/>
</dbReference>
<accession>A0AA89C1H7</accession>
<dbReference type="GO" id="GO:0010468">
    <property type="term" value="P:regulation of gene expression"/>
    <property type="evidence" value="ECO:0007669"/>
    <property type="project" value="TreeGrafter"/>
</dbReference>